<dbReference type="Proteomes" id="UP001054945">
    <property type="component" value="Unassembled WGS sequence"/>
</dbReference>
<dbReference type="EMBL" id="BPLR01001791">
    <property type="protein sequence ID" value="GIX66479.1"/>
    <property type="molecule type" value="Genomic_DNA"/>
</dbReference>
<organism evidence="2 3">
    <name type="scientific">Caerostris extrusa</name>
    <name type="common">Bark spider</name>
    <name type="synonym">Caerostris bankana</name>
    <dbReference type="NCBI Taxonomy" id="172846"/>
    <lineage>
        <taxon>Eukaryota</taxon>
        <taxon>Metazoa</taxon>
        <taxon>Ecdysozoa</taxon>
        <taxon>Arthropoda</taxon>
        <taxon>Chelicerata</taxon>
        <taxon>Arachnida</taxon>
        <taxon>Araneae</taxon>
        <taxon>Araneomorphae</taxon>
        <taxon>Entelegynae</taxon>
        <taxon>Araneoidea</taxon>
        <taxon>Araneidae</taxon>
        <taxon>Caerostris</taxon>
    </lineage>
</organism>
<evidence type="ECO:0000313" key="3">
    <source>
        <dbReference type="Proteomes" id="UP001054945"/>
    </source>
</evidence>
<evidence type="ECO:0000313" key="2">
    <source>
        <dbReference type="EMBL" id="GIX66479.1"/>
    </source>
</evidence>
<gene>
    <name evidence="2" type="ORF">CEXT_331841</name>
</gene>
<dbReference type="AlphaFoldDB" id="A0AAV4M6L8"/>
<proteinExistence type="predicted"/>
<feature type="region of interest" description="Disordered" evidence="1">
    <location>
        <begin position="39"/>
        <end position="61"/>
    </location>
</feature>
<keyword evidence="3" id="KW-1185">Reference proteome</keyword>
<protein>
    <submittedName>
        <fullName evidence="2">Uncharacterized protein</fullName>
    </submittedName>
</protein>
<comment type="caution">
    <text evidence="2">The sequence shown here is derived from an EMBL/GenBank/DDBJ whole genome shotgun (WGS) entry which is preliminary data.</text>
</comment>
<reference evidence="2 3" key="1">
    <citation type="submission" date="2021-06" db="EMBL/GenBank/DDBJ databases">
        <title>Caerostris extrusa draft genome.</title>
        <authorList>
            <person name="Kono N."/>
            <person name="Arakawa K."/>
        </authorList>
    </citation>
    <scope>NUCLEOTIDE SEQUENCE [LARGE SCALE GENOMIC DNA]</scope>
</reference>
<name>A0AAV4M6L8_CAEEX</name>
<evidence type="ECO:0000256" key="1">
    <source>
        <dbReference type="SAM" id="MobiDB-lite"/>
    </source>
</evidence>
<accession>A0AAV4M6L8</accession>
<sequence>MWDLMSYDHHYYIQIKFQLNGGLGRMRDRTQKEKRRIWREKERKNAKQSSSSAWREEECMSSKSVIPVIKLREEEAEEESGRGE</sequence>